<sequence length="279" mass="31225">MHNFDMETARKILMIPKSITGGKDAFIWPAARSGLFSVKSGYDIARKTSGTINTNKCSTSTPPFNNWSEIWSMRVIFRANLSEIDFTDNQQNSARETPQQQNNQTGVTWKPPQIGQVKCNTDGAHLKTGPGATAAVFHDSEGKMITVNTTKVLVSSAIMVEAMAIRDALKIAIQLRINNLIIETDCQVLYQAIKSDYNIAELTPLLHDISSLSQKVLRLGFTWIPREANMLAHHFASLQQHNPANQDWSLSFPTIIERTLFNEEEIARALLRNNSRTLP</sequence>
<reference evidence="3 4" key="1">
    <citation type="journal article" date="2023" name="Plants (Basel)">
        <title>Bridging the Gap: Combining Genomics and Transcriptomics Approaches to Understand Stylosanthes scabra, an Orphan Legume from the Brazilian Caatinga.</title>
        <authorList>
            <person name="Ferreira-Neto J.R.C."/>
            <person name="da Silva M.D."/>
            <person name="Binneck E."/>
            <person name="de Melo N.F."/>
            <person name="da Silva R.H."/>
            <person name="de Melo A.L.T.M."/>
            <person name="Pandolfi V."/>
            <person name="Bustamante F.O."/>
            <person name="Brasileiro-Vidal A.C."/>
            <person name="Benko-Iseppon A.M."/>
        </authorList>
    </citation>
    <scope>NUCLEOTIDE SEQUENCE [LARGE SCALE GENOMIC DNA]</scope>
    <source>
        <tissue evidence="3">Leaves</tissue>
    </source>
</reference>
<evidence type="ECO:0000313" key="3">
    <source>
        <dbReference type="EMBL" id="MED6187226.1"/>
    </source>
</evidence>
<feature type="domain" description="RNase H type-1" evidence="2">
    <location>
        <begin position="120"/>
        <end position="237"/>
    </location>
</feature>
<dbReference type="InterPro" id="IPR012337">
    <property type="entry name" value="RNaseH-like_sf"/>
</dbReference>
<dbReference type="InterPro" id="IPR044730">
    <property type="entry name" value="RNase_H-like_dom_plant"/>
</dbReference>
<keyword evidence="4" id="KW-1185">Reference proteome</keyword>
<dbReference type="InterPro" id="IPR052929">
    <property type="entry name" value="RNase_H-like_EbsB-rel"/>
</dbReference>
<gene>
    <name evidence="3" type="ORF">PIB30_074466</name>
</gene>
<dbReference type="PANTHER" id="PTHR47074:SF11">
    <property type="entry name" value="REVERSE TRANSCRIPTASE-LIKE PROTEIN"/>
    <property type="match status" value="1"/>
</dbReference>
<dbReference type="CDD" id="cd06222">
    <property type="entry name" value="RNase_H_like"/>
    <property type="match status" value="1"/>
</dbReference>
<dbReference type="SUPFAM" id="SSF53098">
    <property type="entry name" value="Ribonuclease H-like"/>
    <property type="match status" value="1"/>
</dbReference>
<evidence type="ECO:0000256" key="1">
    <source>
        <dbReference type="SAM" id="MobiDB-lite"/>
    </source>
</evidence>
<dbReference type="InterPro" id="IPR036397">
    <property type="entry name" value="RNaseH_sf"/>
</dbReference>
<accession>A0ABU6WQV4</accession>
<dbReference type="PANTHER" id="PTHR47074">
    <property type="entry name" value="BNAC02G40300D PROTEIN"/>
    <property type="match status" value="1"/>
</dbReference>
<dbReference type="EMBL" id="JASCZI010182169">
    <property type="protein sequence ID" value="MED6187226.1"/>
    <property type="molecule type" value="Genomic_DNA"/>
</dbReference>
<feature type="region of interest" description="Disordered" evidence="1">
    <location>
        <begin position="90"/>
        <end position="113"/>
    </location>
</feature>
<evidence type="ECO:0000313" key="4">
    <source>
        <dbReference type="Proteomes" id="UP001341840"/>
    </source>
</evidence>
<dbReference type="Pfam" id="PF13456">
    <property type="entry name" value="RVT_3"/>
    <property type="match status" value="1"/>
</dbReference>
<organism evidence="3 4">
    <name type="scientific">Stylosanthes scabra</name>
    <dbReference type="NCBI Taxonomy" id="79078"/>
    <lineage>
        <taxon>Eukaryota</taxon>
        <taxon>Viridiplantae</taxon>
        <taxon>Streptophyta</taxon>
        <taxon>Embryophyta</taxon>
        <taxon>Tracheophyta</taxon>
        <taxon>Spermatophyta</taxon>
        <taxon>Magnoliopsida</taxon>
        <taxon>eudicotyledons</taxon>
        <taxon>Gunneridae</taxon>
        <taxon>Pentapetalae</taxon>
        <taxon>rosids</taxon>
        <taxon>fabids</taxon>
        <taxon>Fabales</taxon>
        <taxon>Fabaceae</taxon>
        <taxon>Papilionoideae</taxon>
        <taxon>50 kb inversion clade</taxon>
        <taxon>dalbergioids sensu lato</taxon>
        <taxon>Dalbergieae</taxon>
        <taxon>Pterocarpus clade</taxon>
        <taxon>Stylosanthes</taxon>
    </lineage>
</organism>
<proteinExistence type="predicted"/>
<protein>
    <recommendedName>
        <fullName evidence="2">RNase H type-1 domain-containing protein</fullName>
    </recommendedName>
</protein>
<evidence type="ECO:0000259" key="2">
    <source>
        <dbReference type="Pfam" id="PF13456"/>
    </source>
</evidence>
<name>A0ABU6WQV4_9FABA</name>
<dbReference type="InterPro" id="IPR002156">
    <property type="entry name" value="RNaseH_domain"/>
</dbReference>
<dbReference type="Proteomes" id="UP001341840">
    <property type="component" value="Unassembled WGS sequence"/>
</dbReference>
<dbReference type="Gene3D" id="3.30.420.10">
    <property type="entry name" value="Ribonuclease H-like superfamily/Ribonuclease H"/>
    <property type="match status" value="1"/>
</dbReference>
<comment type="caution">
    <text evidence="3">The sequence shown here is derived from an EMBL/GenBank/DDBJ whole genome shotgun (WGS) entry which is preliminary data.</text>
</comment>
<feature type="compositionally biased region" description="Polar residues" evidence="1">
    <location>
        <begin position="90"/>
        <end position="107"/>
    </location>
</feature>